<protein>
    <submittedName>
        <fullName evidence="1">Uncharacterized protein</fullName>
    </submittedName>
</protein>
<keyword evidence="4" id="KW-1185">Reference proteome</keyword>
<evidence type="ECO:0000313" key="1">
    <source>
        <dbReference type="EMBL" id="NLR20146.1"/>
    </source>
</evidence>
<dbReference type="EMBL" id="WEIA01000001">
    <property type="protein sequence ID" value="NLR20146.1"/>
    <property type="molecule type" value="Genomic_DNA"/>
</dbReference>
<dbReference type="Proteomes" id="UP001304419">
    <property type="component" value="Chromosome 1"/>
</dbReference>
<dbReference type="Proteomes" id="UP000646877">
    <property type="component" value="Unassembled WGS sequence"/>
</dbReference>
<dbReference type="AlphaFoldDB" id="A0A8I2H4M9"/>
<evidence type="ECO:0000313" key="2">
    <source>
        <dbReference type="EMBL" id="WOX27269.1"/>
    </source>
</evidence>
<gene>
    <name evidence="1" type="ORF">F9Y85_02200</name>
    <name evidence="2" type="ORF">R5H13_11360</name>
</gene>
<reference evidence="2 4" key="2">
    <citation type="submission" date="2023-10" db="EMBL/GenBank/DDBJ databases">
        <title>To unveil natural product biosynthetic capacity in Pseudoalteromonas.</title>
        <authorList>
            <person name="Wang J."/>
        </authorList>
    </citation>
    <scope>NUCLEOTIDE SEQUENCE [LARGE SCALE GENOMIC DNA]</scope>
    <source>
        <strain evidence="2 4">DSM 15914</strain>
    </source>
</reference>
<reference evidence="1" key="1">
    <citation type="submission" date="2019-10" db="EMBL/GenBank/DDBJ databases">
        <authorList>
            <person name="Paulsen S."/>
        </authorList>
    </citation>
    <scope>NUCLEOTIDE SEQUENCE</scope>
    <source>
        <strain evidence="1">LMG 19692</strain>
    </source>
</reference>
<evidence type="ECO:0000313" key="3">
    <source>
        <dbReference type="Proteomes" id="UP000646877"/>
    </source>
</evidence>
<sequence length="95" mass="10834">MIKNKSNGQFSAVVDDVKAAPFSDLQERLDAIQDSGMTALAIRNILFHKMLDMHAVPNDHYLRDEETPSRLDDPKLIEKLNELGFFRSKPSLQLH</sequence>
<evidence type="ECO:0000313" key="4">
    <source>
        <dbReference type="Proteomes" id="UP001304419"/>
    </source>
</evidence>
<organism evidence="1 3">
    <name type="scientific">Pseudoalteromonas maricaloris</name>
    <dbReference type="NCBI Taxonomy" id="184924"/>
    <lineage>
        <taxon>Bacteria</taxon>
        <taxon>Pseudomonadati</taxon>
        <taxon>Pseudomonadota</taxon>
        <taxon>Gammaproteobacteria</taxon>
        <taxon>Alteromonadales</taxon>
        <taxon>Pseudoalteromonadaceae</taxon>
        <taxon>Pseudoalteromonas</taxon>
    </lineage>
</organism>
<name>A0A8I2H4M9_9GAMM</name>
<dbReference type="RefSeq" id="WP_039497363.1">
    <property type="nucleotide sequence ID" value="NZ_CBCSDF010000008.1"/>
</dbReference>
<dbReference type="EMBL" id="CP137578">
    <property type="protein sequence ID" value="WOX27269.1"/>
    <property type="molecule type" value="Genomic_DNA"/>
</dbReference>
<proteinExistence type="predicted"/>
<accession>A0A8I2H4M9</accession>